<name>A0A147K8S0_9BACI</name>
<evidence type="ECO:0000256" key="7">
    <source>
        <dbReference type="ARBA" id="ARBA00022857"/>
    </source>
</evidence>
<dbReference type="PANTHER" id="PTHR43665">
    <property type="entry name" value="ISOPENTENYL-DIPHOSPHATE DELTA-ISOMERASE"/>
    <property type="match status" value="1"/>
</dbReference>
<evidence type="ECO:0000313" key="13">
    <source>
        <dbReference type="EMBL" id="KUP06590.1"/>
    </source>
</evidence>
<evidence type="ECO:0000256" key="5">
    <source>
        <dbReference type="ARBA" id="ARBA00022723"/>
    </source>
</evidence>
<evidence type="ECO:0000256" key="8">
    <source>
        <dbReference type="ARBA" id="ARBA00023229"/>
    </source>
</evidence>
<comment type="cofactor">
    <cofactor evidence="1 11">
        <name>FMN</name>
        <dbReference type="ChEBI" id="CHEBI:58210"/>
    </cofactor>
</comment>
<dbReference type="GO" id="GO:0016491">
    <property type="term" value="F:oxidoreductase activity"/>
    <property type="evidence" value="ECO:0007669"/>
    <property type="project" value="InterPro"/>
</dbReference>
<feature type="binding site" evidence="11">
    <location>
        <position position="152"/>
    </location>
    <ligand>
        <name>substrate</name>
    </ligand>
</feature>
<feature type="binding site" evidence="11">
    <location>
        <position position="93"/>
    </location>
    <ligand>
        <name>FMN</name>
        <dbReference type="ChEBI" id="CHEBI:58210"/>
    </ligand>
</feature>
<feature type="binding site" evidence="11">
    <location>
        <begin position="62"/>
        <end position="64"/>
    </location>
    <ligand>
        <name>FMN</name>
        <dbReference type="ChEBI" id="CHEBI:58210"/>
    </ligand>
</feature>
<dbReference type="RefSeq" id="WP_059351111.1">
    <property type="nucleotide sequence ID" value="NZ_LDYG01000028.1"/>
</dbReference>
<dbReference type="GO" id="GO:0070402">
    <property type="term" value="F:NADPH binding"/>
    <property type="evidence" value="ECO:0007669"/>
    <property type="project" value="UniProtKB-UniRule"/>
</dbReference>
<keyword evidence="3 11" id="KW-0285">Flavoprotein</keyword>
<dbReference type="PANTHER" id="PTHR43665:SF1">
    <property type="entry name" value="ISOPENTENYL-DIPHOSPHATE DELTA-ISOMERASE"/>
    <property type="match status" value="1"/>
</dbReference>
<feature type="binding site" evidence="11">
    <location>
        <begin position="278"/>
        <end position="279"/>
    </location>
    <ligand>
        <name>FMN</name>
        <dbReference type="ChEBI" id="CHEBI:58210"/>
    </ligand>
</feature>
<dbReference type="Gene3D" id="3.20.20.70">
    <property type="entry name" value="Aldolase class I"/>
    <property type="match status" value="1"/>
</dbReference>
<comment type="caution">
    <text evidence="11">Lacks conserved residue(s) required for the propagation of feature annotation.</text>
</comment>
<keyword evidence="6 11" id="KW-0460">Magnesium</keyword>
<dbReference type="GO" id="GO:0004452">
    <property type="term" value="F:isopentenyl-diphosphate delta-isomerase activity"/>
    <property type="evidence" value="ECO:0007669"/>
    <property type="project" value="UniProtKB-UniRule"/>
</dbReference>
<dbReference type="GO" id="GO:0005737">
    <property type="term" value="C:cytoplasm"/>
    <property type="evidence" value="ECO:0007669"/>
    <property type="project" value="UniProtKB-SubCell"/>
</dbReference>
<sequence>MSRAQRKKDHIEHALNIGQSGLTGFSDISFVHQSLPNTSLDDINIHTKIGELFISSPIYINAMTGGGGEHTLQINRNLTEVAKHAGIPIAVGSQMAAIKDAEEKKTFEIVRKYNPNGIVFGNLGSEATVDQAKAAVDMIEADALQIHLNVLQELTMPEGDRSFVGALHRIENIVQSIDVPVIVKETGYGISKETAELLSGTGISAIDVGGFGGTNFSSIENARRNRSLPFFENWGIPTAASIVEAAQQSIPVLSSGGIRDSESILKSLVLGAKAVGLSGFFLKILMDDGQTALLEEISCMLDELKMMMCALGANQVQELQQVPIVISGSTYHWLKVRGLSPEQYSTRIPPRH</sequence>
<feature type="binding site" evidence="11">
    <location>
        <position position="122"/>
    </location>
    <ligand>
        <name>FMN</name>
        <dbReference type="ChEBI" id="CHEBI:58210"/>
    </ligand>
</feature>
<comment type="function">
    <text evidence="11">Involved in the biosynthesis of isoprenoids. Catalyzes the 1,3-allylic rearrangement of the homoallylic substrate isopentenyl (IPP) to its allylic isomer, dimethylallyl diphosphate (DMAPP).</text>
</comment>
<dbReference type="Pfam" id="PF01070">
    <property type="entry name" value="FMN_dh"/>
    <property type="match status" value="1"/>
</dbReference>
<proteinExistence type="inferred from homology"/>
<accession>A0A147K8S0</accession>
<dbReference type="SUPFAM" id="SSF51395">
    <property type="entry name" value="FMN-linked oxidoreductases"/>
    <property type="match status" value="1"/>
</dbReference>
<comment type="catalytic activity">
    <reaction evidence="11">
        <text>isopentenyl diphosphate = dimethylallyl diphosphate</text>
        <dbReference type="Rhea" id="RHEA:23284"/>
        <dbReference type="ChEBI" id="CHEBI:57623"/>
        <dbReference type="ChEBI" id="CHEBI:128769"/>
        <dbReference type="EC" id="5.3.3.2"/>
    </reaction>
</comment>
<reference evidence="13 14" key="1">
    <citation type="journal article" date="2016" name="Front. Microbiol.">
        <title>Microevolution Analysis of Bacillus coahuilensis Unveils Differences in Phosphorus Acquisition Strategies and Their Regulation.</title>
        <authorList>
            <person name="Gomez-Lunar Z."/>
            <person name="Hernandez-Gonzalez I."/>
            <person name="Rodriguez-Torres M.D."/>
            <person name="Souza V."/>
            <person name="Olmedo-Alvarez G."/>
        </authorList>
    </citation>
    <scope>NUCLEOTIDE SEQUENCE [LARGE SCALE GENOMIC DNA]</scope>
    <source>
        <strain evidence="14">p1.1.43</strain>
    </source>
</reference>
<dbReference type="STRING" id="1150625.Q75_08710"/>
<comment type="cofactor">
    <cofactor evidence="11">
        <name>Mg(2+)</name>
        <dbReference type="ChEBI" id="CHEBI:18420"/>
    </cofactor>
</comment>
<dbReference type="EC" id="5.3.3.2" evidence="11"/>
<dbReference type="GO" id="GO:0000287">
    <property type="term" value="F:magnesium ion binding"/>
    <property type="evidence" value="ECO:0007669"/>
    <property type="project" value="UniProtKB-UniRule"/>
</dbReference>
<evidence type="ECO:0000256" key="6">
    <source>
        <dbReference type="ARBA" id="ARBA00022842"/>
    </source>
</evidence>
<dbReference type="NCBIfam" id="TIGR02151">
    <property type="entry name" value="IPP_isom_2"/>
    <property type="match status" value="1"/>
</dbReference>
<dbReference type="PIRSF" id="PIRSF003314">
    <property type="entry name" value="IPP_isomerase"/>
    <property type="match status" value="1"/>
</dbReference>
<evidence type="ECO:0000256" key="1">
    <source>
        <dbReference type="ARBA" id="ARBA00001917"/>
    </source>
</evidence>
<dbReference type="Proteomes" id="UP000074108">
    <property type="component" value="Unassembled WGS sequence"/>
</dbReference>
<feature type="binding site" evidence="11">
    <location>
        <begin position="256"/>
        <end position="257"/>
    </location>
    <ligand>
        <name>FMN</name>
        <dbReference type="ChEBI" id="CHEBI:58210"/>
    </ligand>
</feature>
<dbReference type="OrthoDB" id="9795032at2"/>
<evidence type="ECO:0000256" key="11">
    <source>
        <dbReference type="HAMAP-Rule" id="MF_00354"/>
    </source>
</evidence>
<dbReference type="InterPro" id="IPR013785">
    <property type="entry name" value="Aldolase_TIM"/>
</dbReference>
<keyword evidence="2 11" id="KW-0963">Cytoplasm</keyword>
<keyword evidence="8 11" id="KW-0414">Isoprene biosynthesis</keyword>
<evidence type="ECO:0000256" key="2">
    <source>
        <dbReference type="ARBA" id="ARBA00022490"/>
    </source>
</evidence>
<evidence type="ECO:0000256" key="10">
    <source>
        <dbReference type="ARBA" id="ARBA00025810"/>
    </source>
</evidence>
<feature type="domain" description="FMN-dependent dehydrogenase" evidence="12">
    <location>
        <begin position="168"/>
        <end position="321"/>
    </location>
</feature>
<comment type="subunit">
    <text evidence="10 11">Homooctamer. Dimer of tetramers.</text>
</comment>
<organism evidence="13 14">
    <name type="scientific">Bacillus coahuilensis p1.1.43</name>
    <dbReference type="NCBI Taxonomy" id="1150625"/>
    <lineage>
        <taxon>Bacteria</taxon>
        <taxon>Bacillati</taxon>
        <taxon>Bacillota</taxon>
        <taxon>Bacilli</taxon>
        <taxon>Bacillales</taxon>
        <taxon>Bacillaceae</taxon>
        <taxon>Bacillus</taxon>
    </lineage>
</organism>
<comment type="caution">
    <text evidence="13">The sequence shown here is derived from an EMBL/GenBank/DDBJ whole genome shotgun (WGS) entry which is preliminary data.</text>
</comment>
<keyword evidence="14" id="KW-1185">Reference proteome</keyword>
<evidence type="ECO:0000259" key="12">
    <source>
        <dbReference type="Pfam" id="PF01070"/>
    </source>
</evidence>
<keyword evidence="5 11" id="KW-0479">Metal-binding</keyword>
<evidence type="ECO:0000313" key="14">
    <source>
        <dbReference type="Proteomes" id="UP000074108"/>
    </source>
</evidence>
<feature type="binding site" evidence="11">
    <location>
        <position position="153"/>
    </location>
    <ligand>
        <name>Mg(2+)</name>
        <dbReference type="ChEBI" id="CHEBI:18420"/>
    </ligand>
</feature>
<dbReference type="GO" id="GO:0010181">
    <property type="term" value="F:FMN binding"/>
    <property type="evidence" value="ECO:0007669"/>
    <property type="project" value="UniProtKB-UniRule"/>
</dbReference>
<evidence type="ECO:0000256" key="4">
    <source>
        <dbReference type="ARBA" id="ARBA00022643"/>
    </source>
</evidence>
<dbReference type="InterPro" id="IPR000262">
    <property type="entry name" value="FMN-dep_DH"/>
</dbReference>
<evidence type="ECO:0000256" key="3">
    <source>
        <dbReference type="ARBA" id="ARBA00022630"/>
    </source>
</evidence>
<dbReference type="InterPro" id="IPR011179">
    <property type="entry name" value="IPdP_isomerase"/>
</dbReference>
<feature type="binding site" evidence="11">
    <location>
        <position position="214"/>
    </location>
    <ligand>
        <name>FMN</name>
        <dbReference type="ChEBI" id="CHEBI:58210"/>
    </ligand>
</feature>
<feature type="binding site" evidence="11">
    <location>
        <position position="184"/>
    </location>
    <ligand>
        <name>FMN</name>
        <dbReference type="ChEBI" id="CHEBI:58210"/>
    </ligand>
</feature>
<protein>
    <recommendedName>
        <fullName evidence="11">Isopentenyl-diphosphate delta-isomerase</fullName>
        <shortName evidence="11">IPP isomerase</shortName>
        <ecNumber evidence="11">5.3.3.2</ecNumber>
    </recommendedName>
    <alternativeName>
        <fullName evidence="11">Isopentenyl diphosphate:dimethylallyl diphosphate isomerase</fullName>
    </alternativeName>
    <alternativeName>
        <fullName evidence="11">Isopentenyl pyrophosphate isomerase</fullName>
    </alternativeName>
    <alternativeName>
        <fullName evidence="11">Type 2 isopentenyl diphosphate isomerase</fullName>
        <shortName evidence="11">IDI-2</shortName>
    </alternativeName>
</protein>
<dbReference type="AlphaFoldDB" id="A0A147K8S0"/>
<comment type="cofactor">
    <cofactor evidence="11">
        <name>NADPH</name>
        <dbReference type="ChEBI" id="CHEBI:57783"/>
    </cofactor>
</comment>
<keyword evidence="4 11" id="KW-0288">FMN</keyword>
<comment type="subcellular location">
    <subcellularLocation>
        <location evidence="11">Cytoplasm</location>
    </subcellularLocation>
</comment>
<dbReference type="EMBL" id="LDYG01000028">
    <property type="protein sequence ID" value="KUP06590.1"/>
    <property type="molecule type" value="Genomic_DNA"/>
</dbReference>
<dbReference type="HAMAP" id="MF_00354">
    <property type="entry name" value="Idi_2"/>
    <property type="match status" value="1"/>
</dbReference>
<dbReference type="GO" id="GO:0008299">
    <property type="term" value="P:isoprenoid biosynthetic process"/>
    <property type="evidence" value="ECO:0007669"/>
    <property type="project" value="UniProtKB-UniRule"/>
</dbReference>
<keyword evidence="7 11" id="KW-0521">NADP</keyword>
<dbReference type="CDD" id="cd02811">
    <property type="entry name" value="IDI-2_FMN"/>
    <property type="match status" value="1"/>
</dbReference>
<keyword evidence="9 11" id="KW-0413">Isomerase</keyword>
<gene>
    <name evidence="11" type="primary">fni</name>
    <name evidence="13" type="ORF">Q75_08710</name>
</gene>
<comment type="similarity">
    <text evidence="11">Belongs to the IPP isomerase type 2 family.</text>
</comment>
<feature type="binding site" evidence="11">
    <location>
        <begin position="6"/>
        <end position="7"/>
    </location>
    <ligand>
        <name>substrate</name>
    </ligand>
</feature>
<evidence type="ECO:0000256" key="9">
    <source>
        <dbReference type="ARBA" id="ARBA00023235"/>
    </source>
</evidence>
<dbReference type="PATRIC" id="fig|1150625.3.peg.1845"/>